<evidence type="ECO:0000259" key="3">
    <source>
        <dbReference type="PROSITE" id="PS51526"/>
    </source>
</evidence>
<feature type="domain" description="RFX-type winged-helix" evidence="3">
    <location>
        <begin position="211"/>
        <end position="285"/>
    </location>
</feature>
<dbReference type="Gene3D" id="1.10.10.10">
    <property type="entry name" value="Winged helix-like DNA-binding domain superfamily/Winged helix DNA-binding domain"/>
    <property type="match status" value="1"/>
</dbReference>
<feature type="compositionally biased region" description="Low complexity" evidence="2">
    <location>
        <begin position="709"/>
        <end position="720"/>
    </location>
</feature>
<evidence type="ECO:0000313" key="5">
    <source>
        <dbReference type="Proteomes" id="UP000030151"/>
    </source>
</evidence>
<dbReference type="FunFam" id="1.10.10.10:FF:000119">
    <property type="entry name" value="DNA damage and replication checkpoint protein"/>
    <property type="match status" value="1"/>
</dbReference>
<keyword evidence="1 4" id="KW-0238">DNA-binding</keyword>
<gene>
    <name evidence="4" type="ORF">X797_002751</name>
</gene>
<dbReference type="Pfam" id="PF25340">
    <property type="entry name" value="BCD_RFX"/>
    <property type="match status" value="1"/>
</dbReference>
<dbReference type="InterPro" id="IPR036388">
    <property type="entry name" value="WH-like_DNA-bd_sf"/>
</dbReference>
<dbReference type="GO" id="GO:0000978">
    <property type="term" value="F:RNA polymerase II cis-regulatory region sequence-specific DNA binding"/>
    <property type="evidence" value="ECO:0007669"/>
    <property type="project" value="TreeGrafter"/>
</dbReference>
<feature type="region of interest" description="Disordered" evidence="2">
    <location>
        <begin position="704"/>
        <end position="789"/>
    </location>
</feature>
<dbReference type="SUPFAM" id="SSF46785">
    <property type="entry name" value="Winged helix' DNA-binding domain"/>
    <property type="match status" value="1"/>
</dbReference>
<dbReference type="InterPro" id="IPR036390">
    <property type="entry name" value="WH_DNA-bd_sf"/>
</dbReference>
<organism evidence="4 5">
    <name type="scientific">Metarhizium robertsii</name>
    <dbReference type="NCBI Taxonomy" id="568076"/>
    <lineage>
        <taxon>Eukaryota</taxon>
        <taxon>Fungi</taxon>
        <taxon>Dikarya</taxon>
        <taxon>Ascomycota</taxon>
        <taxon>Pezizomycotina</taxon>
        <taxon>Sordariomycetes</taxon>
        <taxon>Hypocreomycetidae</taxon>
        <taxon>Hypocreales</taxon>
        <taxon>Clavicipitaceae</taxon>
        <taxon>Metarhizium</taxon>
    </lineage>
</organism>
<evidence type="ECO:0000256" key="1">
    <source>
        <dbReference type="ARBA" id="ARBA00023125"/>
    </source>
</evidence>
<evidence type="ECO:0000313" key="4">
    <source>
        <dbReference type="EMBL" id="EXV05064.1"/>
    </source>
</evidence>
<dbReference type="PANTHER" id="PTHR12619:SF5">
    <property type="entry name" value="TRANSCRIPTION FACTOR RFX4"/>
    <property type="match status" value="1"/>
</dbReference>
<evidence type="ECO:0000256" key="2">
    <source>
        <dbReference type="SAM" id="MobiDB-lite"/>
    </source>
</evidence>
<reference evidence="4 5" key="1">
    <citation type="submission" date="2014-02" db="EMBL/GenBank/DDBJ databases">
        <title>The genome sequence of the entomopathogenic fungus Metarhizium robertsii ARSEF 2575.</title>
        <authorList>
            <person name="Giuliano Garisto Donzelli B."/>
            <person name="Roe B.A."/>
            <person name="Macmil S.L."/>
            <person name="Krasnoff S.B."/>
            <person name="Gibson D.M."/>
        </authorList>
    </citation>
    <scope>NUCLEOTIDE SEQUENCE [LARGE SCALE GENOMIC DNA]</scope>
    <source>
        <strain evidence="4 5">ARSEF 2575</strain>
    </source>
</reference>
<dbReference type="Pfam" id="PF02257">
    <property type="entry name" value="RFX_DNA_binding"/>
    <property type="match status" value="1"/>
</dbReference>
<feature type="compositionally biased region" description="Low complexity" evidence="2">
    <location>
        <begin position="152"/>
        <end position="169"/>
    </location>
</feature>
<accession>A0A0A1V4G1</accession>
<dbReference type="Proteomes" id="UP000030151">
    <property type="component" value="Unassembled WGS sequence"/>
</dbReference>
<protein>
    <submittedName>
        <fullName evidence="4">RFX DNA-binding domain protein</fullName>
    </submittedName>
</protein>
<dbReference type="EMBL" id="JELW01000002">
    <property type="protein sequence ID" value="EXV05064.1"/>
    <property type="molecule type" value="Genomic_DNA"/>
</dbReference>
<dbReference type="PANTHER" id="PTHR12619">
    <property type="entry name" value="RFX TRANSCRIPTION FACTOR FAMILY"/>
    <property type="match status" value="1"/>
</dbReference>
<name>A0A0A1V4G1_9HYPO</name>
<dbReference type="eggNOG" id="KOG3712">
    <property type="taxonomic scope" value="Eukaryota"/>
</dbReference>
<sequence length="813" mass="89337">MEQDNNPPARAAVKSRKRPQSRASTTSVHSAATQPTMDQSAFADSSAMYAGQWIPNDHGHGKDMGPGPQMSPEDMILQAATHMQTANHEFSMDGSMGAGMAHPHHHHIPYQQQQHTMTRHPLPAEQYVAVNASFTEGDSQMLDRDDNEDGDSMSGPAGAAKPAAARSSANNELEMRQLFTANRHRKLQDVAGELHGNERGPNSERTRQVFAMLWINTVCSKGKGSVPRGRVYANYASRCATERITVLNPASFGKLVRVLFPGLKTRRLGVRGESKYHYVNFSLVDDQPDLRESQPPAPRPLPEAKSLSQSFNTSVQGNSNTASRGSLPSPQEASQSQKSPDPARSSSRSHSLYNQPDLASIDNIRNTSTKTELELSFLPADSGPVDQHDILALPAIELYLPQGTDPDAAKSLSALYRSHCTSLVECIRYCREKTFFHLYTSFQGTLTMPVQKLFGHAAIAPWIEGCDYVLYQRMMSIISGLTLQVVPKPVLDTLRNISERLVPHIRESFQGQPQHVLSAKESPAALFSGLIDRALRVNLTAHAAANMLSNPANRDQMYVDWITMIRARKVAECVPTRGMDDVVDILVTEMRDLLDPVNVPWEVECLTIYGDVVTRSGRQTDDGSGANSTGQNVLERWVNFLQNLPNKFPYASHTDILWCVERVGTSVMRDLTLAQGKSFGSWWVTKTWVDEMVCFLAEQGGFMKQKPRAQQATNTSTNAETAEKESSRQNSRYSSGSDELNLSNVSQSQPGRAPFPPPPNNSQATLGVSGGDPHDDSGIGIRTPEEEFPMDKFSFTGAENVGMTAELTTGASL</sequence>
<dbReference type="AlphaFoldDB" id="A0A0A1V4G1"/>
<feature type="region of interest" description="Disordered" evidence="2">
    <location>
        <begin position="287"/>
        <end position="364"/>
    </location>
</feature>
<dbReference type="PROSITE" id="PS51526">
    <property type="entry name" value="RFX_DBD"/>
    <property type="match status" value="1"/>
</dbReference>
<feature type="compositionally biased region" description="Polar residues" evidence="2">
    <location>
        <begin position="306"/>
        <end position="354"/>
    </location>
</feature>
<dbReference type="InterPro" id="IPR039779">
    <property type="entry name" value="RFX-like"/>
</dbReference>
<dbReference type="GO" id="GO:0000981">
    <property type="term" value="F:DNA-binding transcription factor activity, RNA polymerase II-specific"/>
    <property type="evidence" value="ECO:0007669"/>
    <property type="project" value="TreeGrafter"/>
</dbReference>
<feature type="region of interest" description="Disordered" evidence="2">
    <location>
        <begin position="136"/>
        <end position="169"/>
    </location>
</feature>
<feature type="compositionally biased region" description="Polar residues" evidence="2">
    <location>
        <begin position="738"/>
        <end position="750"/>
    </location>
</feature>
<dbReference type="OrthoDB" id="10056949at2759"/>
<dbReference type="InterPro" id="IPR057321">
    <property type="entry name" value="RFX1-4/6/8-like_BCD"/>
</dbReference>
<proteinExistence type="predicted"/>
<dbReference type="HOGENOM" id="CLU_011526_0_0_1"/>
<feature type="compositionally biased region" description="Polar residues" evidence="2">
    <location>
        <begin position="21"/>
        <end position="41"/>
    </location>
</feature>
<feature type="region of interest" description="Disordered" evidence="2">
    <location>
        <begin position="1"/>
        <end position="41"/>
    </location>
</feature>
<dbReference type="InterPro" id="IPR003150">
    <property type="entry name" value="DNA-bd_RFX"/>
</dbReference>
<comment type="caution">
    <text evidence="4">The sequence shown here is derived from an EMBL/GenBank/DDBJ whole genome shotgun (WGS) entry which is preliminary data.</text>
</comment>
<feature type="compositionally biased region" description="Low complexity" evidence="2">
    <location>
        <begin position="728"/>
        <end position="737"/>
    </location>
</feature>